<dbReference type="PANTHER" id="PTHR28133">
    <property type="entry name" value="REQUIRED FOR RESPIRATORY GROWTH PROTEIN 7, MITOCHONDRIAL"/>
    <property type="match status" value="1"/>
</dbReference>
<dbReference type="GO" id="GO:0003676">
    <property type="term" value="F:nucleic acid binding"/>
    <property type="evidence" value="ECO:0007669"/>
    <property type="project" value="InterPro"/>
</dbReference>
<dbReference type="KEGG" id="ctp:CTRG_05826"/>
<evidence type="ECO:0000313" key="6">
    <source>
        <dbReference type="Proteomes" id="UP000002037"/>
    </source>
</evidence>
<dbReference type="eggNOG" id="ENOG502RZ1Q">
    <property type="taxonomic scope" value="Eukaryota"/>
</dbReference>
<reference evidence="5 6" key="1">
    <citation type="journal article" date="2009" name="Nature">
        <title>Evolution of pathogenicity and sexual reproduction in eight Candida genomes.</title>
        <authorList>
            <person name="Butler G."/>
            <person name="Rasmussen M.D."/>
            <person name="Lin M.F."/>
            <person name="Santos M.A."/>
            <person name="Sakthikumar S."/>
            <person name="Munro C.A."/>
            <person name="Rheinbay E."/>
            <person name="Grabherr M."/>
            <person name="Forche A."/>
            <person name="Reedy J.L."/>
            <person name="Agrafioti I."/>
            <person name="Arnaud M.B."/>
            <person name="Bates S."/>
            <person name="Brown A.J."/>
            <person name="Brunke S."/>
            <person name="Costanzo M.C."/>
            <person name="Fitzpatrick D.A."/>
            <person name="de Groot P.W."/>
            <person name="Harris D."/>
            <person name="Hoyer L.L."/>
            <person name="Hube B."/>
            <person name="Klis F.M."/>
            <person name="Kodira C."/>
            <person name="Lennard N."/>
            <person name="Logue M.E."/>
            <person name="Martin R."/>
            <person name="Neiman A.M."/>
            <person name="Nikolaou E."/>
            <person name="Quail M.A."/>
            <person name="Quinn J."/>
            <person name="Santos M.C."/>
            <person name="Schmitzberger F.F."/>
            <person name="Sherlock G."/>
            <person name="Shah P."/>
            <person name="Silverstein K.A."/>
            <person name="Skrzypek M.S."/>
            <person name="Soll D."/>
            <person name="Staggs R."/>
            <person name="Stansfield I."/>
            <person name="Stumpf M.P."/>
            <person name="Sudbery P.E."/>
            <person name="Srikantha T."/>
            <person name="Zeng Q."/>
            <person name="Berman J."/>
            <person name="Berriman M."/>
            <person name="Heitman J."/>
            <person name="Gow N.A."/>
            <person name="Lorenz M.C."/>
            <person name="Birren B.W."/>
            <person name="Kellis M."/>
            <person name="Cuomo C.A."/>
        </authorList>
    </citation>
    <scope>NUCLEOTIDE SEQUENCE [LARGE SCALE GENOMIC DNA]</scope>
    <source>
        <strain evidence="6">ATCC MYA-3404 / T1</strain>
    </source>
</reference>
<dbReference type="InterPro" id="IPR018828">
    <property type="entry name" value="RRG7"/>
</dbReference>
<evidence type="ECO:0000256" key="2">
    <source>
        <dbReference type="ARBA" id="ARBA00009554"/>
    </source>
</evidence>
<dbReference type="OrthoDB" id="20734at2759"/>
<dbReference type="Pfam" id="PF10356">
    <property type="entry name" value="RRG7"/>
    <property type="match status" value="1"/>
</dbReference>
<name>C5MID3_CANTT</name>
<dbReference type="HOGENOM" id="CLU_085105_0_0_1"/>
<evidence type="ECO:0000313" key="5">
    <source>
        <dbReference type="EMBL" id="EER30427.1"/>
    </source>
</evidence>
<dbReference type="RefSeq" id="XP_002546348.1">
    <property type="nucleotide sequence ID" value="XM_002546302.1"/>
</dbReference>
<dbReference type="GO" id="GO:0005739">
    <property type="term" value="C:mitochondrion"/>
    <property type="evidence" value="ECO:0007669"/>
    <property type="project" value="UniProtKB-SubCell"/>
</dbReference>
<dbReference type="EMBL" id="GG692404">
    <property type="protein sequence ID" value="EER30427.1"/>
    <property type="molecule type" value="Genomic_DNA"/>
</dbReference>
<dbReference type="AlphaFoldDB" id="C5MID3"/>
<protein>
    <recommendedName>
        <fullName evidence="3">Required for respiratory growth protein 7, mitochondrial</fullName>
    </recommendedName>
</protein>
<keyword evidence="4" id="KW-0496">Mitochondrion</keyword>
<evidence type="ECO:0000256" key="3">
    <source>
        <dbReference type="ARBA" id="ARBA00014638"/>
    </source>
</evidence>
<organism evidence="5 6">
    <name type="scientific">Candida tropicalis (strain ATCC MYA-3404 / T1)</name>
    <name type="common">Yeast</name>
    <dbReference type="NCBI Taxonomy" id="294747"/>
    <lineage>
        <taxon>Eukaryota</taxon>
        <taxon>Fungi</taxon>
        <taxon>Dikarya</taxon>
        <taxon>Ascomycota</taxon>
        <taxon>Saccharomycotina</taxon>
        <taxon>Pichiomycetes</taxon>
        <taxon>Debaryomycetaceae</taxon>
        <taxon>Candida/Lodderomyces clade</taxon>
        <taxon>Candida</taxon>
    </lineage>
</organism>
<gene>
    <name evidence="5" type="ORF">CTRG_05826</name>
</gene>
<proteinExistence type="inferred from homology"/>
<comment type="similarity">
    <text evidence="2">Belongs to the RRG7 family.</text>
</comment>
<sequence length="237" mass="27576">MYSPMRHIYRVNSRRYLQFSSIQDCQTYLRYCLRNNVNTGSTVFKGTLYELYVKSFLEQKLNCQDLIKYGGSYDNGVDIIGRWNLLPYYDEKEVKSVGSMSILRYSQESNYNISKSPISLSDVQILVQCKNFKKKPDAKIIRELSGILDYHDFNKKSTIMFIVTPSPCTSQATIQLDKSKHAIIHLMISPLINNSKIDDFFNLNEWTGGNLRQVYMNRQSRSLLSGLNLEQQLKFIK</sequence>
<keyword evidence="6" id="KW-1185">Reference proteome</keyword>
<dbReference type="InterPro" id="IPR011856">
    <property type="entry name" value="tRNA_endonuc-like_dom_sf"/>
</dbReference>
<dbReference type="PANTHER" id="PTHR28133:SF1">
    <property type="entry name" value="REQUIRED FOR RESPIRATORY GROWTH PROTEIN 7, MITOCHONDRIAL"/>
    <property type="match status" value="1"/>
</dbReference>
<dbReference type="VEuPathDB" id="FungiDB:CTRG_05826"/>
<dbReference type="Proteomes" id="UP000002037">
    <property type="component" value="Unassembled WGS sequence"/>
</dbReference>
<accession>C5MID3</accession>
<evidence type="ECO:0000256" key="1">
    <source>
        <dbReference type="ARBA" id="ARBA00004173"/>
    </source>
</evidence>
<comment type="subcellular location">
    <subcellularLocation>
        <location evidence="1">Mitochondrion</location>
    </subcellularLocation>
</comment>
<dbReference type="Gene3D" id="3.40.1350.10">
    <property type="match status" value="1"/>
</dbReference>
<dbReference type="GeneID" id="8300175"/>
<evidence type="ECO:0000256" key="4">
    <source>
        <dbReference type="ARBA" id="ARBA00023128"/>
    </source>
</evidence>